<accession>A0A6M0RTC7</accession>
<dbReference type="InterPro" id="IPR001537">
    <property type="entry name" value="SpoU_MeTrfase"/>
</dbReference>
<dbReference type="SUPFAM" id="SSF75217">
    <property type="entry name" value="alpha/beta knot"/>
    <property type="match status" value="1"/>
</dbReference>
<dbReference type="CDD" id="cd18091">
    <property type="entry name" value="SpoU-like_TRM3-like"/>
    <property type="match status" value="1"/>
</dbReference>
<dbReference type="GO" id="GO:0030488">
    <property type="term" value="P:tRNA methylation"/>
    <property type="evidence" value="ECO:0007669"/>
    <property type="project" value="InterPro"/>
</dbReference>
<feature type="domain" description="tRNA/rRNA methyltransferase SpoU type" evidence="3">
    <location>
        <begin position="16"/>
        <end position="154"/>
    </location>
</feature>
<comment type="caution">
    <text evidence="4">The sequence shown here is derived from an EMBL/GenBank/DDBJ whole genome shotgun (WGS) entry which is preliminary data.</text>
</comment>
<dbReference type="Proteomes" id="UP000481033">
    <property type="component" value="Unassembled WGS sequence"/>
</dbReference>
<dbReference type="InterPro" id="IPR029026">
    <property type="entry name" value="tRNA_m1G_MTases_N"/>
</dbReference>
<evidence type="ECO:0000313" key="4">
    <source>
        <dbReference type="EMBL" id="NEZ58951.1"/>
    </source>
</evidence>
<dbReference type="AlphaFoldDB" id="A0A6M0RTC7"/>
<dbReference type="GO" id="GO:0016423">
    <property type="term" value="F:tRNA (guanine) methyltransferase activity"/>
    <property type="evidence" value="ECO:0007669"/>
    <property type="project" value="InterPro"/>
</dbReference>
<keyword evidence="5" id="KW-1185">Reference proteome</keyword>
<dbReference type="Gene3D" id="3.40.1280.10">
    <property type="match status" value="1"/>
</dbReference>
<dbReference type="RefSeq" id="WP_163701857.1">
    <property type="nucleotide sequence ID" value="NZ_QXHD01000004.1"/>
</dbReference>
<dbReference type="InterPro" id="IPR044748">
    <property type="entry name" value="Trm3/TARBP1_C"/>
</dbReference>
<dbReference type="EMBL" id="QXHD01000004">
    <property type="protein sequence ID" value="NEZ58951.1"/>
    <property type="molecule type" value="Genomic_DNA"/>
</dbReference>
<keyword evidence="1 4" id="KW-0489">Methyltransferase</keyword>
<reference evidence="4 5" key="1">
    <citation type="journal article" date="2020" name="Microb. Ecol.">
        <title>Ecogenomics of the Marine Benthic Filamentous Cyanobacterium Adonisia.</title>
        <authorList>
            <person name="Walter J.M."/>
            <person name="Coutinho F.H."/>
            <person name="Leomil L."/>
            <person name="Hargreaves P.I."/>
            <person name="Campeao M.E."/>
            <person name="Vieira V.V."/>
            <person name="Silva B.S."/>
            <person name="Fistarol G.O."/>
            <person name="Salomon P.S."/>
            <person name="Sawabe T."/>
            <person name="Mino S."/>
            <person name="Hosokawa M."/>
            <person name="Miyashita H."/>
            <person name="Maruyama F."/>
            <person name="van Verk M.C."/>
            <person name="Dutilh B.E."/>
            <person name="Thompson C.C."/>
            <person name="Thompson F.L."/>
        </authorList>
    </citation>
    <scope>NUCLEOTIDE SEQUENCE [LARGE SCALE GENOMIC DNA]</scope>
    <source>
        <strain evidence="4 5">CCMR0081</strain>
    </source>
</reference>
<gene>
    <name evidence="4" type="ORF">DXZ20_25575</name>
</gene>
<keyword evidence="2 4" id="KW-0808">Transferase</keyword>
<proteinExistence type="predicted"/>
<evidence type="ECO:0000256" key="2">
    <source>
        <dbReference type="ARBA" id="ARBA00022679"/>
    </source>
</evidence>
<evidence type="ECO:0000259" key="3">
    <source>
        <dbReference type="Pfam" id="PF00588"/>
    </source>
</evidence>
<dbReference type="GO" id="GO:0003723">
    <property type="term" value="F:RNA binding"/>
    <property type="evidence" value="ECO:0007669"/>
    <property type="project" value="InterPro"/>
</dbReference>
<dbReference type="PANTHER" id="PTHR12029:SF11">
    <property type="entry name" value="METHYLTRANSFERASE TARBP1-RELATED"/>
    <property type="match status" value="1"/>
</dbReference>
<dbReference type="InterPro" id="IPR029028">
    <property type="entry name" value="Alpha/beta_knot_MTases"/>
</dbReference>
<dbReference type="PANTHER" id="PTHR12029">
    <property type="entry name" value="RNA METHYLTRANSFERASE"/>
    <property type="match status" value="1"/>
</dbReference>
<dbReference type="InterPro" id="IPR045330">
    <property type="entry name" value="TRM3/TARBP1"/>
</dbReference>
<dbReference type="Pfam" id="PF00588">
    <property type="entry name" value="SpoU_methylase"/>
    <property type="match status" value="1"/>
</dbReference>
<evidence type="ECO:0000313" key="5">
    <source>
        <dbReference type="Proteomes" id="UP000481033"/>
    </source>
</evidence>
<evidence type="ECO:0000256" key="1">
    <source>
        <dbReference type="ARBA" id="ARBA00022603"/>
    </source>
</evidence>
<sequence>MTHKHKGHVPKSVLDLVVCASLIENTTNQAALCRTCEVLGVNRLILPAPDVSWEFRKISASAQRWQPLEYCPPEQLDQWLAQQNGYVRVALTVGGSVQTLTDYMFPAKTLLILGRELTGIPADIAAMCDVTLTIPQYGRVESLNVQTAGAIAIYEYNRQWRSSN</sequence>
<name>A0A6M0RTC7_9CYAN</name>
<organism evidence="4 5">
    <name type="scientific">Adonisia turfae CCMR0081</name>
    <dbReference type="NCBI Taxonomy" id="2292702"/>
    <lineage>
        <taxon>Bacteria</taxon>
        <taxon>Bacillati</taxon>
        <taxon>Cyanobacteriota</taxon>
        <taxon>Adonisia</taxon>
        <taxon>Adonisia turfae</taxon>
    </lineage>
</organism>
<protein>
    <submittedName>
        <fullName evidence="4">TrmH family RNA methyltransferase</fullName>
    </submittedName>
</protein>